<protein>
    <recommendedName>
        <fullName evidence="4">NAC domain-containing protein</fullName>
    </recommendedName>
</protein>
<evidence type="ECO:0008006" key="4">
    <source>
        <dbReference type="Google" id="ProtNLM"/>
    </source>
</evidence>
<dbReference type="Gene3D" id="2.170.150.80">
    <property type="entry name" value="NAC domain"/>
    <property type="match status" value="1"/>
</dbReference>
<evidence type="ECO:0000313" key="2">
    <source>
        <dbReference type="EMBL" id="KAK0599625.1"/>
    </source>
</evidence>
<organism evidence="2 3">
    <name type="scientific">Acer saccharum</name>
    <name type="common">Sugar maple</name>
    <dbReference type="NCBI Taxonomy" id="4024"/>
    <lineage>
        <taxon>Eukaryota</taxon>
        <taxon>Viridiplantae</taxon>
        <taxon>Streptophyta</taxon>
        <taxon>Embryophyta</taxon>
        <taxon>Tracheophyta</taxon>
        <taxon>Spermatophyta</taxon>
        <taxon>Magnoliopsida</taxon>
        <taxon>eudicotyledons</taxon>
        <taxon>Gunneridae</taxon>
        <taxon>Pentapetalae</taxon>
        <taxon>rosids</taxon>
        <taxon>malvids</taxon>
        <taxon>Sapindales</taxon>
        <taxon>Sapindaceae</taxon>
        <taxon>Hippocastanoideae</taxon>
        <taxon>Acereae</taxon>
        <taxon>Acer</taxon>
    </lineage>
</organism>
<dbReference type="Proteomes" id="UP001168877">
    <property type="component" value="Unassembled WGS sequence"/>
</dbReference>
<accession>A0AA39T2V7</accession>
<proteinExistence type="predicted"/>
<dbReference type="InterPro" id="IPR036093">
    <property type="entry name" value="NAC_dom_sf"/>
</dbReference>
<dbReference type="GO" id="GO:0003677">
    <property type="term" value="F:DNA binding"/>
    <property type="evidence" value="ECO:0007669"/>
    <property type="project" value="InterPro"/>
</dbReference>
<sequence length="271" mass="30638">MVRQQPRPNYPARAPTPNNCNTPYVQDWAPLGITWTSSVKNWDLSQDEALPTLLGNLMVCIGSKSNFSFIPKEGVKESRGTWVMHEYRLMKKMKKKGKNGRIAIDHNDDDDNGRVAEYGGSSDDVGVAMRESNFQTHHEHTECLTSRDTVIGLFNCLGKEDFSFACVIMWNIWNNRNAVLFGECGRSGVDIVEKSGDLLLKFQHTCRALSTDQKSSACLITYFCLVVGIPIVDENKDIQCLMGLFNRKTYNELEKSNVIKFLMIASARKRL</sequence>
<dbReference type="AlphaFoldDB" id="A0AA39T2V7"/>
<evidence type="ECO:0000256" key="1">
    <source>
        <dbReference type="SAM" id="MobiDB-lite"/>
    </source>
</evidence>
<feature type="region of interest" description="Disordered" evidence="1">
    <location>
        <begin position="1"/>
        <end position="21"/>
    </location>
</feature>
<dbReference type="EMBL" id="JAUESC010000003">
    <property type="protein sequence ID" value="KAK0599625.1"/>
    <property type="molecule type" value="Genomic_DNA"/>
</dbReference>
<evidence type="ECO:0000313" key="3">
    <source>
        <dbReference type="Proteomes" id="UP001168877"/>
    </source>
</evidence>
<name>A0AA39T2V7_ACESA</name>
<gene>
    <name evidence="2" type="ORF">LWI29_007080</name>
</gene>
<reference evidence="2" key="1">
    <citation type="journal article" date="2022" name="Plant J.">
        <title>Strategies of tolerance reflected in two North American maple genomes.</title>
        <authorList>
            <person name="McEvoy S.L."/>
            <person name="Sezen U.U."/>
            <person name="Trouern-Trend A."/>
            <person name="McMahon S.M."/>
            <person name="Schaberg P.G."/>
            <person name="Yang J."/>
            <person name="Wegrzyn J.L."/>
            <person name="Swenson N.G."/>
        </authorList>
    </citation>
    <scope>NUCLEOTIDE SEQUENCE</scope>
    <source>
        <strain evidence="2">NS2018</strain>
    </source>
</reference>
<dbReference type="GO" id="GO:0006355">
    <property type="term" value="P:regulation of DNA-templated transcription"/>
    <property type="evidence" value="ECO:0007669"/>
    <property type="project" value="InterPro"/>
</dbReference>
<keyword evidence="3" id="KW-1185">Reference proteome</keyword>
<dbReference type="SUPFAM" id="SSF101941">
    <property type="entry name" value="NAC domain"/>
    <property type="match status" value="1"/>
</dbReference>
<comment type="caution">
    <text evidence="2">The sequence shown here is derived from an EMBL/GenBank/DDBJ whole genome shotgun (WGS) entry which is preliminary data.</text>
</comment>
<reference evidence="2" key="2">
    <citation type="submission" date="2023-06" db="EMBL/GenBank/DDBJ databases">
        <authorList>
            <person name="Swenson N.G."/>
            <person name="Wegrzyn J.L."/>
            <person name="Mcevoy S.L."/>
        </authorList>
    </citation>
    <scope>NUCLEOTIDE SEQUENCE</scope>
    <source>
        <strain evidence="2">NS2018</strain>
        <tissue evidence="2">Leaf</tissue>
    </source>
</reference>